<evidence type="ECO:0000256" key="6">
    <source>
        <dbReference type="RuleBase" id="RU003345"/>
    </source>
</evidence>
<dbReference type="FunFam" id="3.40.605.10:FF:000004">
    <property type="entry name" value="Aldehyde dehydrogenase"/>
    <property type="match status" value="1"/>
</dbReference>
<dbReference type="AlphaFoldDB" id="A0A8J2M8Q2"/>
<dbReference type="FunFam" id="3.40.309.10:FF:000003">
    <property type="entry name" value="Aldehyde dehydrogenase"/>
    <property type="match status" value="1"/>
</dbReference>
<evidence type="ECO:0000313" key="9">
    <source>
        <dbReference type="EMBL" id="CAG7835101.1"/>
    </source>
</evidence>
<protein>
    <recommendedName>
        <fullName evidence="4">Aldehyde dehydrogenase</fullName>
    </recommendedName>
</protein>
<dbReference type="InterPro" id="IPR012394">
    <property type="entry name" value="Aldehyde_DH_NAD(P)"/>
</dbReference>
<dbReference type="InterPro" id="IPR015590">
    <property type="entry name" value="Aldehyde_DH_dom"/>
</dbReference>
<proteinExistence type="inferred from homology"/>
<dbReference type="GO" id="GO:0006081">
    <property type="term" value="P:aldehyde metabolic process"/>
    <property type="evidence" value="ECO:0007669"/>
    <property type="project" value="InterPro"/>
</dbReference>
<keyword evidence="7" id="KW-0812">Transmembrane</keyword>
<reference evidence="9" key="1">
    <citation type="submission" date="2021-06" db="EMBL/GenBank/DDBJ databases">
        <authorList>
            <person name="Hodson N. C."/>
            <person name="Mongue J. A."/>
            <person name="Jaron S. K."/>
        </authorList>
    </citation>
    <scope>NUCLEOTIDE SEQUENCE</scope>
</reference>
<dbReference type="EMBL" id="CAJVCH010570523">
    <property type="protein sequence ID" value="CAG7835101.1"/>
    <property type="molecule type" value="Genomic_DNA"/>
</dbReference>
<organism evidence="9 10">
    <name type="scientific">Allacma fusca</name>
    <dbReference type="NCBI Taxonomy" id="39272"/>
    <lineage>
        <taxon>Eukaryota</taxon>
        <taxon>Metazoa</taxon>
        <taxon>Ecdysozoa</taxon>
        <taxon>Arthropoda</taxon>
        <taxon>Hexapoda</taxon>
        <taxon>Collembola</taxon>
        <taxon>Symphypleona</taxon>
        <taxon>Sminthuridae</taxon>
        <taxon>Allacma</taxon>
    </lineage>
</organism>
<comment type="caution">
    <text evidence="9">The sequence shown here is derived from an EMBL/GenBank/DDBJ whole genome shotgun (WGS) entry which is preliminary data.</text>
</comment>
<dbReference type="PANTHER" id="PTHR43570">
    <property type="entry name" value="ALDEHYDE DEHYDROGENASE"/>
    <property type="match status" value="1"/>
</dbReference>
<keyword evidence="7" id="KW-1133">Transmembrane helix</keyword>
<keyword evidence="2 4" id="KW-0560">Oxidoreductase</keyword>
<accession>A0A8J2M8Q2</accession>
<dbReference type="OrthoDB" id="440325at2759"/>
<name>A0A8J2M8Q2_9HEXA</name>
<dbReference type="Pfam" id="PF00171">
    <property type="entry name" value="Aldedh"/>
    <property type="match status" value="1"/>
</dbReference>
<keyword evidence="10" id="KW-1185">Reference proteome</keyword>
<dbReference type="Proteomes" id="UP000708208">
    <property type="component" value="Unassembled WGS sequence"/>
</dbReference>
<dbReference type="GO" id="GO:0004029">
    <property type="term" value="F:aldehyde dehydrogenase (NAD+) activity"/>
    <property type="evidence" value="ECO:0007669"/>
    <property type="project" value="TreeGrafter"/>
</dbReference>
<keyword evidence="3" id="KW-0520">NAD</keyword>
<feature type="active site" evidence="5">
    <location>
        <position position="216"/>
    </location>
</feature>
<dbReference type="PIRSF" id="PIRSF036492">
    <property type="entry name" value="ALDH"/>
    <property type="match status" value="1"/>
</dbReference>
<feature type="domain" description="Aldehyde dehydrogenase" evidence="8">
    <location>
        <begin position="11"/>
        <end position="432"/>
    </location>
</feature>
<keyword evidence="7" id="KW-0472">Membrane</keyword>
<dbReference type="InterPro" id="IPR029510">
    <property type="entry name" value="Ald_DH_CS_GLU"/>
</dbReference>
<gene>
    <name evidence="9" type="ORF">AFUS01_LOCUS44522</name>
</gene>
<feature type="transmembrane region" description="Helical" evidence="7">
    <location>
        <begin position="478"/>
        <end position="498"/>
    </location>
</feature>
<dbReference type="GO" id="GO:0005737">
    <property type="term" value="C:cytoplasm"/>
    <property type="evidence" value="ECO:0007669"/>
    <property type="project" value="TreeGrafter"/>
</dbReference>
<evidence type="ECO:0000256" key="3">
    <source>
        <dbReference type="ARBA" id="ARBA00023027"/>
    </source>
</evidence>
<evidence type="ECO:0000256" key="5">
    <source>
        <dbReference type="PROSITE-ProRule" id="PRU10007"/>
    </source>
</evidence>
<comment type="similarity">
    <text evidence="1 4 6">Belongs to the aldehyde dehydrogenase family.</text>
</comment>
<evidence type="ECO:0000256" key="7">
    <source>
        <dbReference type="SAM" id="Phobius"/>
    </source>
</evidence>
<dbReference type="PANTHER" id="PTHR43570:SF16">
    <property type="entry name" value="ALDEHYDE DEHYDROGENASE TYPE III, ISOFORM Q"/>
    <property type="match status" value="1"/>
</dbReference>
<sequence>MSKYHQKISHQEAVAIARSAFSTGRTKDVNFRLKQLRQLLRMYEENNDEILLALKKDMRKSKLEGYLYEVELMVNDVREAIRHLRTWTKPKWLRKNWLTFADKGKIERVPFGVVLVIGPWNYPFQLTLVPLCGAIAAGNCVIVKPSEVSVHSAAKMAELIPKYLDPECYHVVMGGPTESEELLKNKFDHIFFTGSIQVGRKIHQAAARHLTPVTLELGGKSPVYIDNTVDYAMAAQRIMWGKCMNMGQTCVAPDFIICTKEVEKAFIAEVKNAMQAWYGSDWKSKPDLARIINAKHFNRLKSYLLNSGKVAVGGGYDEDDLWIEPSILVDVKVTDPIMQEEVFGPILPIVNMNSVVEAIKYINGRNSVPLCMYVFSADRGVQSLFENHVSAGTFACNETIVQFAIDELPFGGAGESGMGTYHGKFSFDAFSRDRACVYRDFSYLADKLGVFRYPPYSVLKINFLSFLLHHWKKFNITYFDYVPHLICFLLGIFAVFLYNNIHDDN</sequence>
<evidence type="ECO:0000313" key="10">
    <source>
        <dbReference type="Proteomes" id="UP000708208"/>
    </source>
</evidence>
<evidence type="ECO:0000259" key="8">
    <source>
        <dbReference type="Pfam" id="PF00171"/>
    </source>
</evidence>
<dbReference type="PROSITE" id="PS00687">
    <property type="entry name" value="ALDEHYDE_DEHYDR_GLU"/>
    <property type="match status" value="1"/>
</dbReference>
<evidence type="ECO:0000256" key="1">
    <source>
        <dbReference type="ARBA" id="ARBA00009986"/>
    </source>
</evidence>
<evidence type="ECO:0000256" key="2">
    <source>
        <dbReference type="ARBA" id="ARBA00023002"/>
    </source>
</evidence>
<evidence type="ECO:0000256" key="4">
    <source>
        <dbReference type="PIRNR" id="PIRNR036492"/>
    </source>
</evidence>